<sequence length="169" mass="17771">MLGTRLGPVRADAAAAVLTCLPAVAPWDLPHIARAERGFVAAELTALLALWLEAPPLVLNRPVPGRLCGRGLDPDDVRWAAARAGLPVLPVPPSRRTLRLTVVGDRVLPAADPAAADLARELAAALGADLLCARLARRPDGGWAVAGTEPWWRAADREVTAAVARRTGQ</sequence>
<dbReference type="EMBL" id="JBHSIT010000026">
    <property type="protein sequence ID" value="MFC4914097.1"/>
    <property type="molecule type" value="Genomic_DNA"/>
</dbReference>
<organism evidence="1 2">
    <name type="scientific">Actinomadura gamaensis</name>
    <dbReference type="NCBI Taxonomy" id="1763541"/>
    <lineage>
        <taxon>Bacteria</taxon>
        <taxon>Bacillati</taxon>
        <taxon>Actinomycetota</taxon>
        <taxon>Actinomycetes</taxon>
        <taxon>Streptosporangiales</taxon>
        <taxon>Thermomonosporaceae</taxon>
        <taxon>Actinomadura</taxon>
    </lineage>
</organism>
<gene>
    <name evidence="1" type="ORF">ACFPCY_42915</name>
</gene>
<protein>
    <submittedName>
        <fullName evidence="1">Uncharacterized protein</fullName>
    </submittedName>
</protein>
<reference evidence="2" key="1">
    <citation type="journal article" date="2019" name="Int. J. Syst. Evol. Microbiol.">
        <title>The Global Catalogue of Microorganisms (GCM) 10K type strain sequencing project: providing services to taxonomists for standard genome sequencing and annotation.</title>
        <authorList>
            <consortium name="The Broad Institute Genomics Platform"/>
            <consortium name="The Broad Institute Genome Sequencing Center for Infectious Disease"/>
            <person name="Wu L."/>
            <person name="Ma J."/>
        </authorList>
    </citation>
    <scope>NUCLEOTIDE SEQUENCE [LARGE SCALE GENOMIC DNA]</scope>
    <source>
        <strain evidence="2">KLKA75</strain>
    </source>
</reference>
<dbReference type="Proteomes" id="UP001595872">
    <property type="component" value="Unassembled WGS sequence"/>
</dbReference>
<name>A0ABV9UD70_9ACTN</name>
<accession>A0ABV9UD70</accession>
<dbReference type="RefSeq" id="WP_378265670.1">
    <property type="nucleotide sequence ID" value="NZ_JBHSIT010000026.1"/>
</dbReference>
<proteinExistence type="predicted"/>
<evidence type="ECO:0000313" key="1">
    <source>
        <dbReference type="EMBL" id="MFC4914097.1"/>
    </source>
</evidence>
<evidence type="ECO:0000313" key="2">
    <source>
        <dbReference type="Proteomes" id="UP001595872"/>
    </source>
</evidence>
<comment type="caution">
    <text evidence="1">The sequence shown here is derived from an EMBL/GenBank/DDBJ whole genome shotgun (WGS) entry which is preliminary data.</text>
</comment>
<keyword evidence="2" id="KW-1185">Reference proteome</keyword>